<feature type="repeat" description="ANK" evidence="3">
    <location>
        <begin position="872"/>
        <end position="904"/>
    </location>
</feature>
<evidence type="ECO:0000256" key="4">
    <source>
        <dbReference type="SAM" id="MobiDB-lite"/>
    </source>
</evidence>
<feature type="repeat" description="ANK" evidence="3">
    <location>
        <begin position="541"/>
        <end position="573"/>
    </location>
</feature>
<accession>A0A4Q4T0U1</accession>
<dbReference type="GO" id="GO:0005634">
    <property type="term" value="C:nucleus"/>
    <property type="evidence" value="ECO:0007669"/>
    <property type="project" value="TreeGrafter"/>
</dbReference>
<dbReference type="PANTHER" id="PTHR24201">
    <property type="entry name" value="ANK_REP_REGION DOMAIN-CONTAINING PROTEIN"/>
    <property type="match status" value="1"/>
</dbReference>
<feature type="domain" description="Nephrocystin 3-like N-terminal" evidence="5">
    <location>
        <begin position="124"/>
        <end position="290"/>
    </location>
</feature>
<proteinExistence type="predicted"/>
<dbReference type="Pfam" id="PF00023">
    <property type="entry name" value="Ank"/>
    <property type="match status" value="3"/>
</dbReference>
<keyword evidence="1" id="KW-0677">Repeat</keyword>
<feature type="repeat" description="ANK" evidence="3">
    <location>
        <begin position="905"/>
        <end position="937"/>
    </location>
</feature>
<dbReference type="Gene3D" id="3.40.50.300">
    <property type="entry name" value="P-loop containing nucleotide triphosphate hydrolases"/>
    <property type="match status" value="1"/>
</dbReference>
<dbReference type="InterPro" id="IPR002110">
    <property type="entry name" value="Ankyrin_rpt"/>
</dbReference>
<dbReference type="OrthoDB" id="20872at2759"/>
<dbReference type="AlphaFoldDB" id="A0A4Q4T0U1"/>
<feature type="repeat" description="ANK" evidence="3">
    <location>
        <begin position="707"/>
        <end position="739"/>
    </location>
</feature>
<reference evidence="6 7" key="1">
    <citation type="submission" date="2018-06" db="EMBL/GenBank/DDBJ databases">
        <title>Complete Genomes of Monosporascus.</title>
        <authorList>
            <person name="Robinson A.J."/>
            <person name="Natvig D.O."/>
        </authorList>
    </citation>
    <scope>NUCLEOTIDE SEQUENCE [LARGE SCALE GENOMIC DNA]</scope>
    <source>
        <strain evidence="6 7">CBS 110550</strain>
    </source>
</reference>
<feature type="repeat" description="ANK" evidence="3">
    <location>
        <begin position="1037"/>
        <end position="1069"/>
    </location>
</feature>
<gene>
    <name evidence="6" type="ORF">DL764_008235</name>
</gene>
<feature type="repeat" description="ANK" evidence="3">
    <location>
        <begin position="806"/>
        <end position="838"/>
    </location>
</feature>
<evidence type="ECO:0000256" key="1">
    <source>
        <dbReference type="ARBA" id="ARBA00022737"/>
    </source>
</evidence>
<protein>
    <recommendedName>
        <fullName evidence="5">Nephrocystin 3-like N-terminal domain-containing protein</fullName>
    </recommendedName>
</protein>
<organism evidence="6 7">
    <name type="scientific">Monosporascus ibericus</name>
    <dbReference type="NCBI Taxonomy" id="155417"/>
    <lineage>
        <taxon>Eukaryota</taxon>
        <taxon>Fungi</taxon>
        <taxon>Dikarya</taxon>
        <taxon>Ascomycota</taxon>
        <taxon>Pezizomycotina</taxon>
        <taxon>Sordariomycetes</taxon>
        <taxon>Xylariomycetidae</taxon>
        <taxon>Xylariales</taxon>
        <taxon>Xylariales incertae sedis</taxon>
        <taxon>Monosporascus</taxon>
    </lineage>
</organism>
<feature type="repeat" description="ANK" evidence="3">
    <location>
        <begin position="971"/>
        <end position="1003"/>
    </location>
</feature>
<dbReference type="InterPro" id="IPR056884">
    <property type="entry name" value="NPHP3-like_N"/>
</dbReference>
<dbReference type="PROSITE" id="PS50088">
    <property type="entry name" value="ANK_REPEAT"/>
    <property type="match status" value="15"/>
</dbReference>
<dbReference type="PROSITE" id="PS50297">
    <property type="entry name" value="ANK_REP_REGION"/>
    <property type="match status" value="15"/>
</dbReference>
<dbReference type="Pfam" id="PF12796">
    <property type="entry name" value="Ank_2"/>
    <property type="match status" value="4"/>
</dbReference>
<feature type="repeat" description="ANK" evidence="3">
    <location>
        <begin position="674"/>
        <end position="706"/>
    </location>
</feature>
<keyword evidence="7" id="KW-1185">Reference proteome</keyword>
<feature type="repeat" description="ANK" evidence="3">
    <location>
        <begin position="773"/>
        <end position="805"/>
    </location>
</feature>
<name>A0A4Q4T0U1_9PEZI</name>
<feature type="repeat" description="ANK" evidence="3">
    <location>
        <begin position="1004"/>
        <end position="1036"/>
    </location>
</feature>
<feature type="repeat" description="ANK" evidence="3">
    <location>
        <begin position="839"/>
        <end position="871"/>
    </location>
</feature>
<dbReference type="Gene3D" id="1.25.40.20">
    <property type="entry name" value="Ankyrin repeat-containing domain"/>
    <property type="match status" value="8"/>
</dbReference>
<dbReference type="Pfam" id="PF24883">
    <property type="entry name" value="NPHP3_N"/>
    <property type="match status" value="1"/>
</dbReference>
<feature type="repeat" description="ANK" evidence="3">
    <location>
        <begin position="574"/>
        <end position="606"/>
    </location>
</feature>
<feature type="compositionally biased region" description="Polar residues" evidence="4">
    <location>
        <begin position="9"/>
        <end position="41"/>
    </location>
</feature>
<evidence type="ECO:0000259" key="5">
    <source>
        <dbReference type="Pfam" id="PF24883"/>
    </source>
</evidence>
<evidence type="ECO:0000256" key="2">
    <source>
        <dbReference type="ARBA" id="ARBA00023043"/>
    </source>
</evidence>
<feature type="repeat" description="ANK" evidence="3">
    <location>
        <begin position="641"/>
        <end position="673"/>
    </location>
</feature>
<dbReference type="InterPro" id="IPR050776">
    <property type="entry name" value="Ank_Repeat/CDKN_Inhibitor"/>
</dbReference>
<dbReference type="Proteomes" id="UP000293360">
    <property type="component" value="Unassembled WGS sequence"/>
</dbReference>
<dbReference type="SUPFAM" id="SSF52540">
    <property type="entry name" value="P-loop containing nucleoside triphosphate hydrolases"/>
    <property type="match status" value="1"/>
</dbReference>
<dbReference type="STRING" id="155417.A0A4Q4T0U1"/>
<dbReference type="PANTHER" id="PTHR24201:SF16">
    <property type="entry name" value="ANKYRIN-1-LIKE-RELATED"/>
    <property type="match status" value="1"/>
</dbReference>
<feature type="region of interest" description="Disordered" evidence="4">
    <location>
        <begin position="1"/>
        <end position="53"/>
    </location>
</feature>
<dbReference type="InterPro" id="IPR027417">
    <property type="entry name" value="P-loop_NTPase"/>
</dbReference>
<evidence type="ECO:0000313" key="6">
    <source>
        <dbReference type="EMBL" id="RYO91810.1"/>
    </source>
</evidence>
<dbReference type="PRINTS" id="PR01415">
    <property type="entry name" value="ANKYRIN"/>
</dbReference>
<sequence>MGPAAATEISRQQPRNVNHPSGSEQRQASSNLTPSNLQSHTGTEHSKPSSGSRFFNNYDSGALYATTGGYQFPGTNFHGPVNFNQPSGYQKDPAQREKEIRILKCLDASPYKDRKDRNPPPVQGTCHWFVSHEHFRDWQERKSSAMLWVSADPGCGKSVLAKHLVDSVLLTTESRTVCYFFFKDDFEDQRSAVCALCCILHQLFVQKRILLSDAILDQFDIVGEKFTSSFGELWQALINAASDKNAGEIVCLLDAIDECEAQGRSQLDLALRKLYETKRSFNLKFLLTSRPYGEIHRDFQPIMIPGLPVIHLSGESDEEVKKISREIDIFIKARVQDIGAQLKLTHRQLSLLLEELMRVPNRTYLWVHLTLKLIEDDVKIDKTGIIQATSHLPQTVDEAYDRILSKSYDSEKAKKILHIVVAAARPLTLREMNLALALRESDRSYPDLDLRPENRFSQDGLTTLMIASYFGLRTVVKHLLKEDGRGLNDQDATYQRSALSWAAGNGFDGVVKLLTKSTGVGLKGPKLLFGEGADVDSKSKDGRTPLSYGAWNGNAAVVKRLIKAGARVDAKDDIGGTPSSYAVCNGRKEVIKLLLKEGSQVDSEDNIIKELLFSAAKQGHEEIVGLLLETDKADADAKDDTGWTPLMSAAANGHGAVVKLLLEKGANADAKDNTGWTPLGWAAEKGHEVIVKLLLEKGVSPDAKDDTGWTPLGWAAKNGQEAIVKLLLEKGVNADIKDNTGRTPLGWAAANGHEVIVKLLLEKGANADAKDDTGWTPLGWAAKNGHEAIIKLLLEKGANADAKDDTGWTPLGWAAKNGYEVIVKLLLEKGVDADEKDDTGWRPLTSAAANGHGAVVKLLLEKGANADAKDSTGWTPLGLAVVNGYEVIIKLLPEIGASADAKDGTGWTPLGWAAKNGQEAIIKLLLEKGGNADIKDNTGRTPLGWAAANGQEAIVKLVLEKGVNADIKDNTGRTPLGWAAANGHGAIVKLLLKKGANADAKDGTGWTPLWLAAENGNEVIIKLLLEKGANADVKGNAGWTPLGWAAKNGHEAIIKLLLEKGVNANAKDDTGWTPLL</sequence>
<dbReference type="SMART" id="SM00248">
    <property type="entry name" value="ANK"/>
    <property type="match status" value="18"/>
</dbReference>
<feature type="repeat" description="ANK" evidence="3">
    <location>
        <begin position="938"/>
        <end position="970"/>
    </location>
</feature>
<dbReference type="Pfam" id="PF13637">
    <property type="entry name" value="Ank_4"/>
    <property type="match status" value="1"/>
</dbReference>
<dbReference type="InterPro" id="IPR036770">
    <property type="entry name" value="Ankyrin_rpt-contain_sf"/>
</dbReference>
<evidence type="ECO:0000256" key="3">
    <source>
        <dbReference type="PROSITE-ProRule" id="PRU00023"/>
    </source>
</evidence>
<evidence type="ECO:0000313" key="7">
    <source>
        <dbReference type="Proteomes" id="UP000293360"/>
    </source>
</evidence>
<dbReference type="EMBL" id="QJNU01000625">
    <property type="protein sequence ID" value="RYO91810.1"/>
    <property type="molecule type" value="Genomic_DNA"/>
</dbReference>
<comment type="caution">
    <text evidence="6">The sequence shown here is derived from an EMBL/GenBank/DDBJ whole genome shotgun (WGS) entry which is preliminary data.</text>
</comment>
<dbReference type="SUPFAM" id="SSF48403">
    <property type="entry name" value="Ankyrin repeat"/>
    <property type="match status" value="3"/>
</dbReference>
<keyword evidence="2 3" id="KW-0040">ANK repeat</keyword>
<feature type="repeat" description="ANK" evidence="3">
    <location>
        <begin position="740"/>
        <end position="772"/>
    </location>
</feature>